<evidence type="ECO:0000256" key="2">
    <source>
        <dbReference type="ARBA" id="ARBA00006234"/>
    </source>
</evidence>
<keyword evidence="6 13" id="KW-0547">Nucleotide-binding</keyword>
<keyword evidence="7" id="KW-0418">Kinase</keyword>
<feature type="transmembrane region" description="Helical" evidence="15">
    <location>
        <begin position="681"/>
        <end position="700"/>
    </location>
</feature>
<evidence type="ECO:0000313" key="18">
    <source>
        <dbReference type="EMBL" id="CAD6229306.1"/>
    </source>
</evidence>
<evidence type="ECO:0000259" key="17">
    <source>
        <dbReference type="PROSITE" id="PS50816"/>
    </source>
</evidence>
<comment type="caution">
    <text evidence="18">The sequence shown here is derived from an EMBL/GenBank/DDBJ whole genome shotgun (WGS) entry which is preliminary data.</text>
</comment>
<dbReference type="OrthoDB" id="673593at2759"/>
<evidence type="ECO:0000256" key="3">
    <source>
        <dbReference type="ARBA" id="ARBA00012513"/>
    </source>
</evidence>
<gene>
    <name evidence="18" type="ORF">NCGR_LOCUS19908</name>
</gene>
<protein>
    <recommendedName>
        <fullName evidence="3">non-specific serine/threonine protein kinase</fullName>
        <ecNumber evidence="3">2.7.11.1</ecNumber>
    </recommendedName>
</protein>
<dbReference type="Proteomes" id="UP000604825">
    <property type="component" value="Unassembled WGS sequence"/>
</dbReference>
<proteinExistence type="inferred from homology"/>
<comment type="catalytic activity">
    <reaction evidence="11">
        <text>L-seryl-[protein] + ATP = O-phospho-L-seryl-[protein] + ADP + H(+)</text>
        <dbReference type="Rhea" id="RHEA:17989"/>
        <dbReference type="Rhea" id="RHEA-COMP:9863"/>
        <dbReference type="Rhea" id="RHEA-COMP:11604"/>
        <dbReference type="ChEBI" id="CHEBI:15378"/>
        <dbReference type="ChEBI" id="CHEBI:29999"/>
        <dbReference type="ChEBI" id="CHEBI:30616"/>
        <dbReference type="ChEBI" id="CHEBI:83421"/>
        <dbReference type="ChEBI" id="CHEBI:456216"/>
        <dbReference type="EC" id="2.7.11.1"/>
    </reaction>
</comment>
<feature type="compositionally biased region" description="Low complexity" evidence="14">
    <location>
        <begin position="238"/>
        <end position="260"/>
    </location>
</feature>
<keyword evidence="19" id="KW-1185">Reference proteome</keyword>
<keyword evidence="9" id="KW-0464">Manganese</keyword>
<evidence type="ECO:0000313" key="19">
    <source>
        <dbReference type="Proteomes" id="UP000604825"/>
    </source>
</evidence>
<dbReference type="Pfam" id="PF00069">
    <property type="entry name" value="Pkinase"/>
    <property type="match status" value="1"/>
</dbReference>
<comment type="cofactor">
    <cofactor evidence="1">
        <name>Mn(2+)</name>
        <dbReference type="ChEBI" id="CHEBI:29035"/>
    </cofactor>
</comment>
<evidence type="ECO:0000256" key="6">
    <source>
        <dbReference type="ARBA" id="ARBA00022741"/>
    </source>
</evidence>
<organism evidence="18 19">
    <name type="scientific">Miscanthus lutarioriparius</name>
    <dbReference type="NCBI Taxonomy" id="422564"/>
    <lineage>
        <taxon>Eukaryota</taxon>
        <taxon>Viridiplantae</taxon>
        <taxon>Streptophyta</taxon>
        <taxon>Embryophyta</taxon>
        <taxon>Tracheophyta</taxon>
        <taxon>Spermatophyta</taxon>
        <taxon>Magnoliopsida</taxon>
        <taxon>Liliopsida</taxon>
        <taxon>Poales</taxon>
        <taxon>Poaceae</taxon>
        <taxon>PACMAD clade</taxon>
        <taxon>Panicoideae</taxon>
        <taxon>Andropogonodae</taxon>
        <taxon>Andropogoneae</taxon>
        <taxon>Saccharinae</taxon>
        <taxon>Miscanthus</taxon>
    </lineage>
</organism>
<dbReference type="PROSITE" id="PS50011">
    <property type="entry name" value="PROTEIN_KINASE_DOM"/>
    <property type="match status" value="1"/>
</dbReference>
<dbReference type="SMART" id="SM00220">
    <property type="entry name" value="S_TKc"/>
    <property type="match status" value="1"/>
</dbReference>
<dbReference type="EMBL" id="CAJGYO010000005">
    <property type="protein sequence ID" value="CAD6229306.1"/>
    <property type="molecule type" value="Genomic_DNA"/>
</dbReference>
<evidence type="ECO:0000256" key="1">
    <source>
        <dbReference type="ARBA" id="ARBA00001936"/>
    </source>
</evidence>
<dbReference type="FunFam" id="1.10.510.10:FF:000303">
    <property type="entry name" value="Non-specific serine/threonine protein kinase"/>
    <property type="match status" value="1"/>
</dbReference>
<dbReference type="PANTHER" id="PTHR43895">
    <property type="entry name" value="CALCIUM/CALMODULIN-DEPENDENT PROTEIN KINASE KINASE-RELATED"/>
    <property type="match status" value="1"/>
</dbReference>
<dbReference type="SUPFAM" id="SSF56112">
    <property type="entry name" value="Protein kinase-like (PK-like)"/>
    <property type="match status" value="1"/>
</dbReference>
<dbReference type="CDD" id="cd12195">
    <property type="entry name" value="CIPK_C"/>
    <property type="match status" value="1"/>
</dbReference>
<dbReference type="AlphaFoldDB" id="A0A811NSD9"/>
<feature type="region of interest" description="Disordered" evidence="14">
    <location>
        <begin position="232"/>
        <end position="261"/>
    </location>
</feature>
<evidence type="ECO:0000256" key="9">
    <source>
        <dbReference type="ARBA" id="ARBA00023211"/>
    </source>
</evidence>
<keyword evidence="4" id="KW-0723">Serine/threonine-protein kinase</keyword>
<evidence type="ECO:0000256" key="11">
    <source>
        <dbReference type="ARBA" id="ARBA00048679"/>
    </source>
</evidence>
<evidence type="ECO:0000256" key="4">
    <source>
        <dbReference type="ARBA" id="ARBA00022527"/>
    </source>
</evidence>
<keyword evidence="15" id="KW-0472">Membrane</keyword>
<feature type="transmembrane region" description="Helical" evidence="15">
    <location>
        <begin position="597"/>
        <end position="618"/>
    </location>
</feature>
<dbReference type="PROSITE" id="PS50816">
    <property type="entry name" value="NAF"/>
    <property type="match status" value="1"/>
</dbReference>
<reference evidence="18" key="1">
    <citation type="submission" date="2020-10" db="EMBL/GenBank/DDBJ databases">
        <authorList>
            <person name="Han B."/>
            <person name="Lu T."/>
            <person name="Zhao Q."/>
            <person name="Huang X."/>
            <person name="Zhao Y."/>
        </authorList>
    </citation>
    <scope>NUCLEOTIDE SEQUENCE</scope>
</reference>
<accession>A0A811NSD9</accession>
<comment type="function">
    <text evidence="12">CIPK serine-threonine protein kinases interact with CBL proteins. Binding of a CBL protein to the regulatory NAF domain of CIPK protein lead to the activation of the kinase in a calcium-dependent manner.</text>
</comment>
<keyword evidence="5" id="KW-0808">Transferase</keyword>
<feature type="domain" description="NAF" evidence="17">
    <location>
        <begin position="264"/>
        <end position="288"/>
    </location>
</feature>
<evidence type="ECO:0000259" key="16">
    <source>
        <dbReference type="PROSITE" id="PS50011"/>
    </source>
</evidence>
<dbReference type="InterPro" id="IPR008271">
    <property type="entry name" value="Ser/Thr_kinase_AS"/>
</dbReference>
<evidence type="ECO:0000256" key="8">
    <source>
        <dbReference type="ARBA" id="ARBA00022840"/>
    </source>
</evidence>
<dbReference type="GO" id="GO:0005524">
    <property type="term" value="F:ATP binding"/>
    <property type="evidence" value="ECO:0007669"/>
    <property type="project" value="UniProtKB-UniRule"/>
</dbReference>
<dbReference type="InterPro" id="IPR000719">
    <property type="entry name" value="Prot_kinase_dom"/>
</dbReference>
<feature type="transmembrane region" description="Helical" evidence="15">
    <location>
        <begin position="639"/>
        <end position="661"/>
    </location>
</feature>
<keyword evidence="15" id="KW-1133">Transmembrane helix</keyword>
<keyword evidence="8 13" id="KW-0067">ATP-binding</keyword>
<dbReference type="PROSITE" id="PS00107">
    <property type="entry name" value="PROTEIN_KINASE_ATP"/>
    <property type="match status" value="1"/>
</dbReference>
<feature type="domain" description="Protein kinase" evidence="16">
    <location>
        <begin position="1"/>
        <end position="222"/>
    </location>
</feature>
<dbReference type="FunFam" id="3.30.310.80:FF:000005">
    <property type="entry name" value="Non-specific serine/threonine protein kinase"/>
    <property type="match status" value="1"/>
</dbReference>
<dbReference type="PANTHER" id="PTHR43895:SF30">
    <property type="entry name" value="CBL-INTERACTING PROTEIN KINASE 11"/>
    <property type="match status" value="1"/>
</dbReference>
<comment type="similarity">
    <text evidence="2">Belongs to the protein kinase superfamily. CAMK Ser/Thr protein kinase family. SNF1 subfamily.</text>
</comment>
<dbReference type="EC" id="2.7.11.1" evidence="3"/>
<evidence type="ECO:0000256" key="10">
    <source>
        <dbReference type="ARBA" id="ARBA00047899"/>
    </source>
</evidence>
<dbReference type="PROSITE" id="PS00108">
    <property type="entry name" value="PROTEIN_KINASE_ST"/>
    <property type="match status" value="1"/>
</dbReference>
<dbReference type="GO" id="GO:0004674">
    <property type="term" value="F:protein serine/threonine kinase activity"/>
    <property type="evidence" value="ECO:0007669"/>
    <property type="project" value="UniProtKB-KW"/>
</dbReference>
<evidence type="ECO:0000256" key="5">
    <source>
        <dbReference type="ARBA" id="ARBA00022679"/>
    </source>
</evidence>
<dbReference type="InterPro" id="IPR018451">
    <property type="entry name" value="NAF/FISL_domain"/>
</dbReference>
<dbReference type="InterPro" id="IPR004041">
    <property type="entry name" value="NAF_dom"/>
</dbReference>
<feature type="transmembrane region" description="Helical" evidence="15">
    <location>
        <begin position="491"/>
        <end position="510"/>
    </location>
</feature>
<dbReference type="Pfam" id="PF03822">
    <property type="entry name" value="NAF"/>
    <property type="match status" value="1"/>
</dbReference>
<keyword evidence="15" id="KW-0812">Transmembrane</keyword>
<feature type="transmembrane region" description="Helical" evidence="15">
    <location>
        <begin position="536"/>
        <end position="555"/>
    </location>
</feature>
<feature type="binding site" evidence="13">
    <location>
        <position position="41"/>
    </location>
    <ligand>
        <name>ATP</name>
        <dbReference type="ChEBI" id="CHEBI:30616"/>
    </ligand>
</feature>
<dbReference type="Gene3D" id="1.10.510.10">
    <property type="entry name" value="Transferase(Phosphotransferase) domain 1"/>
    <property type="match status" value="2"/>
</dbReference>
<evidence type="ECO:0000256" key="14">
    <source>
        <dbReference type="SAM" id="MobiDB-lite"/>
    </source>
</evidence>
<dbReference type="InterPro" id="IPR011009">
    <property type="entry name" value="Kinase-like_dom_sf"/>
</dbReference>
<comment type="catalytic activity">
    <reaction evidence="10">
        <text>L-threonyl-[protein] + ATP = O-phospho-L-threonyl-[protein] + ADP + H(+)</text>
        <dbReference type="Rhea" id="RHEA:46608"/>
        <dbReference type="Rhea" id="RHEA-COMP:11060"/>
        <dbReference type="Rhea" id="RHEA-COMP:11605"/>
        <dbReference type="ChEBI" id="CHEBI:15378"/>
        <dbReference type="ChEBI" id="CHEBI:30013"/>
        <dbReference type="ChEBI" id="CHEBI:30616"/>
        <dbReference type="ChEBI" id="CHEBI:61977"/>
        <dbReference type="ChEBI" id="CHEBI:456216"/>
        <dbReference type="EC" id="2.7.11.1"/>
    </reaction>
</comment>
<dbReference type="Gene3D" id="3.30.310.80">
    <property type="entry name" value="Kinase associated domain 1, KA1"/>
    <property type="match status" value="1"/>
</dbReference>
<feature type="transmembrane region" description="Helical" evidence="15">
    <location>
        <begin position="149"/>
        <end position="168"/>
    </location>
</feature>
<sequence length="752" mass="83677">MDGRRTILMGRYEIGKQLGQGTFAKVFYARNLTTSQAVAIKMINKDKVMKVGLMEQIKRGKLSEDAARKYFHQLISAVDYCHSRGVYHRDLKPENLLLDENENLKVSDFGLSALAESKRQDGLLHTTCGTPAYVAPEVLSRKGYDGAKADIWSCGVILFVLVAGYLPFHDTNLIEMYRKISRAEFRCPRIFSTELKDLLYKILDPDPSTRISISRIKRSAWYRKPVEVHAKKNEAETSENTCTGEGTTSGSTECSTSEGNQGPLSLPNLNAFDIISLSTGFNLSGFFEDKYGRREERFTTRQPVTTVFTKLKELSKRLKLKVKMKENGILKLASPKEGKKGVLELDAEILEVAPSLLLVELKKTNGDTMEYQKLVKEENKASTEGYCLALLRCGHRRLCKSTAPRSALHLPRPAGVEAELHPVSVGHMSMAAEMEQPLRSSMWGMIVWLCQGIHVHGQLDIEEEPRIGNGSIVENPASDLVKSESDRIKTFYQTVLSAIMVFVTAALASYKDMKTLYSTTSHNKARLSSLLVDEGLFIFMTFLCAVVLMMSEFFVYQYGHGRWGRVWCWVLTILVAVTGGMLIVADTILIVTNRSNMLLSVLGPVVLLVGAAVSAGAWMREEPSSELGSSNDAAMKVTFDLATVGTIVSFTLQGGIVFGYLKTPGSKQVKRDPPLDLAACYATSTLSLIAMMVCAMPLACRQHFFSRIRKSVAYHCIKKENVCIYKRPAQDRLKKETKITLKIITSRLNSLG</sequence>
<evidence type="ECO:0000256" key="15">
    <source>
        <dbReference type="SAM" id="Phobius"/>
    </source>
</evidence>
<dbReference type="GO" id="GO:0007165">
    <property type="term" value="P:signal transduction"/>
    <property type="evidence" value="ECO:0007669"/>
    <property type="project" value="InterPro"/>
</dbReference>
<dbReference type="InterPro" id="IPR017441">
    <property type="entry name" value="Protein_kinase_ATP_BS"/>
</dbReference>
<evidence type="ECO:0000256" key="13">
    <source>
        <dbReference type="PROSITE-ProRule" id="PRU10141"/>
    </source>
</evidence>
<evidence type="ECO:0000256" key="7">
    <source>
        <dbReference type="ARBA" id="ARBA00022777"/>
    </source>
</evidence>
<evidence type="ECO:0000256" key="12">
    <source>
        <dbReference type="ARBA" id="ARBA00058225"/>
    </source>
</evidence>
<name>A0A811NSD9_9POAL</name>
<feature type="transmembrane region" description="Helical" evidence="15">
    <location>
        <begin position="567"/>
        <end position="591"/>
    </location>
</feature>